<keyword evidence="1" id="KW-0732">Signal</keyword>
<reference evidence="2" key="1">
    <citation type="submission" date="2023-08" db="EMBL/GenBank/DDBJ databases">
        <title>The draft genome of Tsukamurella strandjordii strain 050030.</title>
        <authorList>
            <person name="Zhao F."/>
            <person name="Feng Y."/>
            <person name="Zong Z."/>
        </authorList>
    </citation>
    <scope>NUCLEOTIDE SEQUENCE</scope>
    <source>
        <strain evidence="2">050030</strain>
    </source>
</reference>
<evidence type="ECO:0000313" key="2">
    <source>
        <dbReference type="EMBL" id="MDP0396738.1"/>
    </source>
</evidence>
<name>A0AA90N821_9ACTN</name>
<feature type="chain" id="PRO_5041741089" description="Sensor domain-containing protein" evidence="1">
    <location>
        <begin position="31"/>
        <end position="191"/>
    </location>
</feature>
<evidence type="ECO:0000313" key="3">
    <source>
        <dbReference type="Proteomes" id="UP001178281"/>
    </source>
</evidence>
<organism evidence="2 3">
    <name type="scientific">Tsukamurella strandjordii</name>
    <dbReference type="NCBI Taxonomy" id="147577"/>
    <lineage>
        <taxon>Bacteria</taxon>
        <taxon>Bacillati</taxon>
        <taxon>Actinomycetota</taxon>
        <taxon>Actinomycetes</taxon>
        <taxon>Mycobacteriales</taxon>
        <taxon>Tsukamurellaceae</taxon>
        <taxon>Tsukamurella</taxon>
    </lineage>
</organism>
<evidence type="ECO:0000256" key="1">
    <source>
        <dbReference type="SAM" id="SignalP"/>
    </source>
</evidence>
<keyword evidence="3" id="KW-1185">Reference proteome</keyword>
<dbReference type="RefSeq" id="WP_305110155.1">
    <property type="nucleotide sequence ID" value="NZ_JAUTIX010000001.1"/>
</dbReference>
<dbReference type="EMBL" id="JAUTIX010000001">
    <property type="protein sequence ID" value="MDP0396738.1"/>
    <property type="molecule type" value="Genomic_DNA"/>
</dbReference>
<feature type="signal peptide" evidence="1">
    <location>
        <begin position="1"/>
        <end position="30"/>
    </location>
</feature>
<sequence length="191" mass="19578">MTKDSGIAGRRGVGGAVGALSMLVAGLVMAAPAAAAPSSVLGADELPGGYAGYQSREQSGEIAMVPSGDLSTACLNATAAAATATRGARSQEAFASRGRYTLTVAVLSKPAAVQLGNLLERCAPGDSEQAFAAVGVPADLVRFAPRLYWNASGEQRVAYVNVRQATVVVRTVGPAEPFWETLRKQVAKADR</sequence>
<protein>
    <recommendedName>
        <fullName evidence="4">Sensor domain-containing protein</fullName>
    </recommendedName>
</protein>
<dbReference type="PROSITE" id="PS51318">
    <property type="entry name" value="TAT"/>
    <property type="match status" value="1"/>
</dbReference>
<proteinExistence type="predicted"/>
<dbReference type="Proteomes" id="UP001178281">
    <property type="component" value="Unassembled WGS sequence"/>
</dbReference>
<dbReference type="AlphaFoldDB" id="A0AA90N821"/>
<dbReference type="InterPro" id="IPR006311">
    <property type="entry name" value="TAT_signal"/>
</dbReference>
<comment type="caution">
    <text evidence="2">The sequence shown here is derived from an EMBL/GenBank/DDBJ whole genome shotgun (WGS) entry which is preliminary data.</text>
</comment>
<evidence type="ECO:0008006" key="4">
    <source>
        <dbReference type="Google" id="ProtNLM"/>
    </source>
</evidence>
<accession>A0AA90N821</accession>
<gene>
    <name evidence="2" type="ORF">Q7X28_02250</name>
</gene>